<keyword evidence="5" id="KW-0560">Oxidoreductase</keyword>
<comment type="similarity">
    <text evidence="2">Belongs to the nitroreductase family.</text>
</comment>
<comment type="cofactor">
    <cofactor evidence="1">
        <name>FMN</name>
        <dbReference type="ChEBI" id="CHEBI:58210"/>
    </cofactor>
</comment>
<dbReference type="GO" id="GO:0016491">
    <property type="term" value="F:oxidoreductase activity"/>
    <property type="evidence" value="ECO:0007669"/>
    <property type="project" value="UniProtKB-KW"/>
</dbReference>
<sequence length="222" mass="25425">METLAAIQQRKSIRAYTDQPVKHEDIEEILAIASRAPSGVNIQPWQVAVVQGQTKLAITEALIAARRNKQETNPDYDYYPTEWEEPFNSRRIACGRALYEALGIGRKERKKSQQQAWENNYRFFGAPVGFYFYIDRSLNKGSWIDMGMFIQNIMIAATAKGFGTCPQASVAEFPDIVRNILGIDEQYILMCGMALGYTDTEQAVNQYRLPREPTDTFTRWFD</sequence>
<dbReference type="Gene3D" id="3.40.109.10">
    <property type="entry name" value="NADH Oxidase"/>
    <property type="match status" value="1"/>
</dbReference>
<dbReference type="Pfam" id="PF00881">
    <property type="entry name" value="Nitroreductase"/>
    <property type="match status" value="1"/>
</dbReference>
<dbReference type="PANTHER" id="PTHR43673">
    <property type="entry name" value="NAD(P)H NITROREDUCTASE YDGI-RELATED"/>
    <property type="match status" value="1"/>
</dbReference>
<evidence type="ECO:0000256" key="1">
    <source>
        <dbReference type="ARBA" id="ARBA00001917"/>
    </source>
</evidence>
<evidence type="ECO:0000256" key="4">
    <source>
        <dbReference type="ARBA" id="ARBA00022643"/>
    </source>
</evidence>
<evidence type="ECO:0000313" key="7">
    <source>
        <dbReference type="EMBL" id="VAW94319.1"/>
    </source>
</evidence>
<dbReference type="EMBL" id="UOFR01000026">
    <property type="protein sequence ID" value="VAW94319.1"/>
    <property type="molecule type" value="Genomic_DNA"/>
</dbReference>
<dbReference type="InterPro" id="IPR029479">
    <property type="entry name" value="Nitroreductase"/>
</dbReference>
<gene>
    <name evidence="7" type="ORF">MNBD_GAMMA21-750</name>
</gene>
<evidence type="ECO:0000256" key="2">
    <source>
        <dbReference type="ARBA" id="ARBA00007118"/>
    </source>
</evidence>
<evidence type="ECO:0000256" key="5">
    <source>
        <dbReference type="ARBA" id="ARBA00023002"/>
    </source>
</evidence>
<organism evidence="7">
    <name type="scientific">hydrothermal vent metagenome</name>
    <dbReference type="NCBI Taxonomy" id="652676"/>
    <lineage>
        <taxon>unclassified sequences</taxon>
        <taxon>metagenomes</taxon>
        <taxon>ecological metagenomes</taxon>
    </lineage>
</organism>
<evidence type="ECO:0000256" key="3">
    <source>
        <dbReference type="ARBA" id="ARBA00022630"/>
    </source>
</evidence>
<proteinExistence type="inferred from homology"/>
<feature type="domain" description="Nitroreductase" evidence="6">
    <location>
        <begin position="7"/>
        <end position="197"/>
    </location>
</feature>
<keyword evidence="4" id="KW-0288">FMN</keyword>
<dbReference type="InterPro" id="IPR000415">
    <property type="entry name" value="Nitroreductase-like"/>
</dbReference>
<protein>
    <submittedName>
        <fullName evidence="7">Nitroreductase</fullName>
    </submittedName>
</protein>
<dbReference type="AlphaFoldDB" id="A0A3B1A7X7"/>
<keyword evidence="3" id="KW-0285">Flavoprotein</keyword>
<dbReference type="PANTHER" id="PTHR43673:SF2">
    <property type="entry name" value="NITROREDUCTASE"/>
    <property type="match status" value="1"/>
</dbReference>
<dbReference type="SUPFAM" id="SSF55469">
    <property type="entry name" value="FMN-dependent nitroreductase-like"/>
    <property type="match status" value="1"/>
</dbReference>
<reference evidence="7" key="1">
    <citation type="submission" date="2018-06" db="EMBL/GenBank/DDBJ databases">
        <authorList>
            <person name="Zhirakovskaya E."/>
        </authorList>
    </citation>
    <scope>NUCLEOTIDE SEQUENCE</scope>
</reference>
<dbReference type="CDD" id="cd02136">
    <property type="entry name" value="PnbA_NfnB-like"/>
    <property type="match status" value="1"/>
</dbReference>
<name>A0A3B1A7X7_9ZZZZ</name>
<accession>A0A3B1A7X7</accession>
<evidence type="ECO:0000259" key="6">
    <source>
        <dbReference type="Pfam" id="PF00881"/>
    </source>
</evidence>